<evidence type="ECO:0000313" key="1">
    <source>
        <dbReference type="EMBL" id="OYR25141.1"/>
    </source>
</evidence>
<keyword evidence="2" id="KW-1185">Reference proteome</keyword>
<dbReference type="AlphaFoldDB" id="A0A256GEV5"/>
<accession>A0A256GEV5</accession>
<name>A0A256GEV5_9HYPH</name>
<proteinExistence type="predicted"/>
<dbReference type="Proteomes" id="UP000216188">
    <property type="component" value="Unassembled WGS sequence"/>
</dbReference>
<organism evidence="1 2">
    <name type="scientific">Brucella pseudogrignonensis</name>
    <dbReference type="NCBI Taxonomy" id="419475"/>
    <lineage>
        <taxon>Bacteria</taxon>
        <taxon>Pseudomonadati</taxon>
        <taxon>Pseudomonadota</taxon>
        <taxon>Alphaproteobacteria</taxon>
        <taxon>Hyphomicrobiales</taxon>
        <taxon>Brucellaceae</taxon>
        <taxon>Brucella/Ochrobactrum group</taxon>
        <taxon>Brucella</taxon>
    </lineage>
</organism>
<dbReference type="RefSeq" id="WP_094543759.1">
    <property type="nucleotide sequence ID" value="NZ_JBHEEM010000017.1"/>
</dbReference>
<gene>
    <name evidence="1" type="ORF">CEV34_2770</name>
</gene>
<sequence>MLVTERQNRLFNAQANVLSIHPLKGLSTERVPEWLEEFIQFIIDRKADFPLFQALPVLGKMVAQDELPTDEEFLDAIQYGDEKGYLFYGDWEIRRYLSDSSFVSGPGYRATIWVYADEIDAGFDAIIAAAEEHHERQRAKAGAA</sequence>
<protein>
    <submittedName>
        <fullName evidence="1">Uncharacterized protein</fullName>
    </submittedName>
</protein>
<reference evidence="1 2" key="1">
    <citation type="submission" date="2017-07" db="EMBL/GenBank/DDBJ databases">
        <title>Phylogenetic study on the rhizospheric bacterium Ochrobactrum sp. A44.</title>
        <authorList>
            <person name="Krzyzanowska D.M."/>
            <person name="Ossowicki A."/>
            <person name="Rajewska M."/>
            <person name="Maciag T."/>
            <person name="Kaczynski Z."/>
            <person name="Czerwicka M."/>
            <person name="Jafra S."/>
        </authorList>
    </citation>
    <scope>NUCLEOTIDE SEQUENCE [LARGE SCALE GENOMIC DNA]</scope>
    <source>
        <strain evidence="1 2">CCUG 30717</strain>
    </source>
</reference>
<comment type="caution">
    <text evidence="1">The sequence shown here is derived from an EMBL/GenBank/DDBJ whole genome shotgun (WGS) entry which is preliminary data.</text>
</comment>
<evidence type="ECO:0000313" key="2">
    <source>
        <dbReference type="Proteomes" id="UP000216188"/>
    </source>
</evidence>
<dbReference type="EMBL" id="NNRM01000022">
    <property type="protein sequence ID" value="OYR25141.1"/>
    <property type="molecule type" value="Genomic_DNA"/>
</dbReference>